<dbReference type="EMBL" id="LWCA01000062">
    <property type="protein sequence ID" value="OAF71306.1"/>
    <property type="molecule type" value="Genomic_DNA"/>
</dbReference>
<accession>A0A177BAN1</accession>
<dbReference type="PANTHER" id="PTHR12555">
    <property type="entry name" value="UBIQUITIN FUSION DEGRADATON PROTEIN 1"/>
    <property type="match status" value="1"/>
</dbReference>
<dbReference type="GO" id="GO:0034098">
    <property type="term" value="C:VCP-NPL4-UFD1 AAA ATPase complex"/>
    <property type="evidence" value="ECO:0007669"/>
    <property type="project" value="TreeGrafter"/>
</dbReference>
<comment type="similarity">
    <text evidence="1">Belongs to the UFD1 family.</text>
</comment>
<protein>
    <recommendedName>
        <fullName evidence="3">Ubiquitin fusion degradation protein UFD1 N-terminal subdomain 1 domain-containing protein</fullName>
    </recommendedName>
</protein>
<keyword evidence="2" id="KW-0833">Ubl conjugation pathway</keyword>
<evidence type="ECO:0000256" key="2">
    <source>
        <dbReference type="ARBA" id="ARBA00022786"/>
    </source>
</evidence>
<dbReference type="Pfam" id="PF03152">
    <property type="entry name" value="UFD1_N1"/>
    <property type="match status" value="1"/>
</dbReference>
<reference evidence="4 5" key="1">
    <citation type="submission" date="2016-04" db="EMBL/GenBank/DDBJ databases">
        <title>The genome of Intoshia linei affirms orthonectids as highly simplified spiralians.</title>
        <authorList>
            <person name="Mikhailov K.V."/>
            <person name="Slusarev G.S."/>
            <person name="Nikitin M.A."/>
            <person name="Logacheva M.D."/>
            <person name="Penin A."/>
            <person name="Aleoshin V."/>
            <person name="Panchin Y.V."/>
        </authorList>
    </citation>
    <scope>NUCLEOTIDE SEQUENCE [LARGE SCALE GENOMIC DNA]</scope>
    <source>
        <strain evidence="4">Intl2013</strain>
        <tissue evidence="4">Whole animal</tissue>
    </source>
</reference>
<dbReference type="InterPro" id="IPR004854">
    <property type="entry name" value="Ufd1-like"/>
</dbReference>
<dbReference type="Gene3D" id="2.40.40.50">
    <property type="entry name" value="Ubiquitin fusion degradation protein UFD1, N-terminal domain"/>
    <property type="match status" value="1"/>
</dbReference>
<comment type="caution">
    <text evidence="4">The sequence shown here is derived from an EMBL/GenBank/DDBJ whole genome shotgun (WGS) entry which is preliminary data.</text>
</comment>
<dbReference type="InterPro" id="IPR055417">
    <property type="entry name" value="UFD1_N1"/>
</dbReference>
<evidence type="ECO:0000313" key="4">
    <source>
        <dbReference type="EMBL" id="OAF71306.1"/>
    </source>
</evidence>
<name>A0A177BAN1_9BILA</name>
<feature type="domain" description="Ubiquitin fusion degradation protein UFD1 N-terminal subdomain 1" evidence="3">
    <location>
        <begin position="25"/>
        <end position="110"/>
    </location>
</feature>
<dbReference type="GO" id="GO:0036503">
    <property type="term" value="P:ERAD pathway"/>
    <property type="evidence" value="ECO:0007669"/>
    <property type="project" value="TreeGrafter"/>
</dbReference>
<evidence type="ECO:0000256" key="1">
    <source>
        <dbReference type="ARBA" id="ARBA00006043"/>
    </source>
</evidence>
<evidence type="ECO:0000259" key="3">
    <source>
        <dbReference type="Pfam" id="PF03152"/>
    </source>
</evidence>
<dbReference type="PANTHER" id="PTHR12555:SF13">
    <property type="entry name" value="UBIQUITIN RECOGNITION FACTOR IN ER-ASSOCIATED DEGRADATION PROTEIN 1"/>
    <property type="match status" value="1"/>
</dbReference>
<gene>
    <name evidence="4" type="ORF">A3Q56_00880</name>
</gene>
<keyword evidence="5" id="KW-1185">Reference proteome</keyword>
<dbReference type="AlphaFoldDB" id="A0A177BAN1"/>
<dbReference type="Proteomes" id="UP000078046">
    <property type="component" value="Unassembled WGS sequence"/>
</dbReference>
<proteinExistence type="inferred from homology"/>
<dbReference type="InterPro" id="IPR042299">
    <property type="entry name" value="Ufd1-like_Nn"/>
</dbReference>
<dbReference type="GO" id="GO:0006511">
    <property type="term" value="P:ubiquitin-dependent protein catabolic process"/>
    <property type="evidence" value="ECO:0007669"/>
    <property type="project" value="InterPro"/>
</dbReference>
<evidence type="ECO:0000313" key="5">
    <source>
        <dbReference type="Proteomes" id="UP000078046"/>
    </source>
</evidence>
<dbReference type="OrthoDB" id="422728at2759"/>
<dbReference type="GO" id="GO:0031593">
    <property type="term" value="F:polyubiquitin modification-dependent protein binding"/>
    <property type="evidence" value="ECO:0007669"/>
    <property type="project" value="TreeGrafter"/>
</dbReference>
<organism evidence="4 5">
    <name type="scientific">Intoshia linei</name>
    <dbReference type="NCBI Taxonomy" id="1819745"/>
    <lineage>
        <taxon>Eukaryota</taxon>
        <taxon>Metazoa</taxon>
        <taxon>Spiralia</taxon>
        <taxon>Lophotrochozoa</taxon>
        <taxon>Mesozoa</taxon>
        <taxon>Orthonectida</taxon>
        <taxon>Rhopaluridae</taxon>
        <taxon>Intoshia</taxon>
    </lineage>
</organism>
<sequence length="118" mass="13763">MHSIFGSLINAANMFRQFDNFSNEFHHKYRAYSVTMFDGYKKVDEVNCGGKIIMPNSALEQLLQLNIQYPMLFSISNEKEDNYKVTHCGVLEFVSKEGIVYLPHWVINTVSNYALFYF</sequence>